<evidence type="ECO:0000256" key="2">
    <source>
        <dbReference type="ARBA" id="ARBA00022448"/>
    </source>
</evidence>
<evidence type="ECO:0000256" key="3">
    <source>
        <dbReference type="ARBA" id="ARBA00022692"/>
    </source>
</evidence>
<dbReference type="CDD" id="cd06179">
    <property type="entry name" value="MFS_TRI12_like"/>
    <property type="match status" value="1"/>
</dbReference>
<protein>
    <submittedName>
        <fullName evidence="8">Fungal trichothecene efflux pump</fullName>
    </submittedName>
</protein>
<dbReference type="GO" id="GO:0022857">
    <property type="term" value="F:transmembrane transporter activity"/>
    <property type="evidence" value="ECO:0007669"/>
    <property type="project" value="InterPro"/>
</dbReference>
<accession>A0A1Y2A8S2</accession>
<dbReference type="PANTHER" id="PTHR23501:SF109">
    <property type="entry name" value="MAJOR FACILITATOR SUPERFAMILY (MFS) PROFILE DOMAIN-CONTAINING PROTEIN-RELATED"/>
    <property type="match status" value="1"/>
</dbReference>
<reference evidence="8 9" key="1">
    <citation type="submission" date="2016-07" db="EMBL/GenBank/DDBJ databases">
        <title>Pervasive Adenine N6-methylation of Active Genes in Fungi.</title>
        <authorList>
            <consortium name="DOE Joint Genome Institute"/>
            <person name="Mondo S.J."/>
            <person name="Dannebaum R.O."/>
            <person name="Kuo R.C."/>
            <person name="Labutti K."/>
            <person name="Haridas S."/>
            <person name="Kuo A."/>
            <person name="Salamov A."/>
            <person name="Ahrendt S.R."/>
            <person name="Lipzen A."/>
            <person name="Sullivan W."/>
            <person name="Andreopoulos W.B."/>
            <person name="Clum A."/>
            <person name="Lindquist E."/>
            <person name="Daum C."/>
            <person name="Ramamoorthy G.K."/>
            <person name="Gryganskyi A."/>
            <person name="Culley D."/>
            <person name="Magnuson J.K."/>
            <person name="James T.Y."/>
            <person name="O'Malley M.A."/>
            <person name="Stajich J.E."/>
            <person name="Spatafora J.W."/>
            <person name="Visel A."/>
            <person name="Grigoriev I.V."/>
        </authorList>
    </citation>
    <scope>NUCLEOTIDE SEQUENCE [LARGE SCALE GENOMIC DNA]</scope>
    <source>
        <strain evidence="8 9">CBS 115471</strain>
    </source>
</reference>
<organism evidence="8 9">
    <name type="scientific">Clohesyomyces aquaticus</name>
    <dbReference type="NCBI Taxonomy" id="1231657"/>
    <lineage>
        <taxon>Eukaryota</taxon>
        <taxon>Fungi</taxon>
        <taxon>Dikarya</taxon>
        <taxon>Ascomycota</taxon>
        <taxon>Pezizomycotina</taxon>
        <taxon>Dothideomycetes</taxon>
        <taxon>Pleosporomycetidae</taxon>
        <taxon>Pleosporales</taxon>
        <taxon>Lindgomycetaceae</taxon>
        <taxon>Clohesyomyces</taxon>
    </lineage>
</organism>
<dbReference type="Gene3D" id="1.20.1250.20">
    <property type="entry name" value="MFS general substrate transporter like domains"/>
    <property type="match status" value="1"/>
</dbReference>
<feature type="transmembrane region" description="Helical" evidence="6">
    <location>
        <begin position="122"/>
        <end position="141"/>
    </location>
</feature>
<evidence type="ECO:0000256" key="5">
    <source>
        <dbReference type="ARBA" id="ARBA00023136"/>
    </source>
</evidence>
<feature type="transmembrane region" description="Helical" evidence="6">
    <location>
        <begin position="286"/>
        <end position="307"/>
    </location>
</feature>
<comment type="subcellular location">
    <subcellularLocation>
        <location evidence="1">Membrane</location>
        <topology evidence="1">Multi-pass membrane protein</topology>
    </subcellularLocation>
</comment>
<dbReference type="OrthoDB" id="4161376at2759"/>
<feature type="transmembrane region" description="Helical" evidence="6">
    <location>
        <begin position="147"/>
        <end position="166"/>
    </location>
</feature>
<evidence type="ECO:0000313" key="9">
    <source>
        <dbReference type="Proteomes" id="UP000193144"/>
    </source>
</evidence>
<evidence type="ECO:0000259" key="7">
    <source>
        <dbReference type="PROSITE" id="PS50850"/>
    </source>
</evidence>
<evidence type="ECO:0000313" key="8">
    <source>
        <dbReference type="EMBL" id="ORY18932.1"/>
    </source>
</evidence>
<feature type="transmembrane region" description="Helical" evidence="6">
    <location>
        <begin position="253"/>
        <end position="274"/>
    </location>
</feature>
<feature type="transmembrane region" description="Helical" evidence="6">
    <location>
        <begin position="412"/>
        <end position="429"/>
    </location>
</feature>
<dbReference type="AlphaFoldDB" id="A0A1Y2A8S2"/>
<name>A0A1Y2A8S2_9PLEO</name>
<evidence type="ECO:0000256" key="1">
    <source>
        <dbReference type="ARBA" id="ARBA00004141"/>
    </source>
</evidence>
<keyword evidence="4 6" id="KW-1133">Transmembrane helix</keyword>
<dbReference type="InterPro" id="IPR005829">
    <property type="entry name" value="Sugar_transporter_CS"/>
</dbReference>
<dbReference type="SUPFAM" id="SSF103473">
    <property type="entry name" value="MFS general substrate transporter"/>
    <property type="match status" value="1"/>
</dbReference>
<evidence type="ECO:0000256" key="4">
    <source>
        <dbReference type="ARBA" id="ARBA00022989"/>
    </source>
</evidence>
<feature type="transmembrane region" description="Helical" evidence="6">
    <location>
        <begin position="540"/>
        <end position="562"/>
    </location>
</feature>
<dbReference type="Pfam" id="PF06609">
    <property type="entry name" value="TRI12"/>
    <property type="match status" value="1"/>
</dbReference>
<feature type="transmembrane region" description="Helical" evidence="6">
    <location>
        <begin position="359"/>
        <end position="382"/>
    </location>
</feature>
<dbReference type="Proteomes" id="UP000193144">
    <property type="component" value="Unassembled WGS sequence"/>
</dbReference>
<dbReference type="InterPro" id="IPR053791">
    <property type="entry name" value="MFS_Tri12-like"/>
</dbReference>
<feature type="domain" description="Major facilitator superfamily (MFS) profile" evidence="7">
    <location>
        <begin position="49"/>
        <end position="567"/>
    </location>
</feature>
<dbReference type="GO" id="GO:0005886">
    <property type="term" value="C:plasma membrane"/>
    <property type="evidence" value="ECO:0007669"/>
    <property type="project" value="TreeGrafter"/>
</dbReference>
<dbReference type="PANTHER" id="PTHR23501">
    <property type="entry name" value="MAJOR FACILITATOR SUPERFAMILY"/>
    <property type="match status" value="1"/>
</dbReference>
<dbReference type="InterPro" id="IPR036259">
    <property type="entry name" value="MFS_trans_sf"/>
</dbReference>
<sequence>MANSKDETHVDTITHLETLTDQEKEHQAHDEDIKGKDFTVSDNELPDGYFISANFLGSMFAIGASFGCGVGGFGLAAPVLSFINADIGPDPNLSWVALSYLLTNSIGLMLVGRLSDLFGRRWFFIGGNALATVGCIVAAVAPNIPVLIAGETLIGLGAASQLSYAFAVSELVPTTYRFLAQAWVFAWAIPSSGFAPAIAYSFIFQTSVGWRGIFYLLIALNGATTVAWYFFYHPPTFAMKHGKGRKTQFLKDFDYFGTLLFAMGLLLFLMGISWGGALHPWSSAHVIATIVTGFSSLIAFFFYEAYAPLKEPLLPMRLLKNIPWDATVLLWALGAAIYYALAILWPSMVAVLYSGGHGVMWAGWVSCISNSGILFGEFVGAFFKRRTDIQIPIVFVIGSVFLAAMASSTPDTPIRAAIFVFLAAAFIGWNEILNSAVATICITDQREIGTATGIAGSARSFISTICSTIYTVILSNRLAKTIPAKVPPALAAAGLPASSIPPFLSALTLGTPASWSAVEGLTPAIQAVGVRAYKEASSSAYSTVFLSTIAFCGFGVIATFWAPNIDHMLDRDVVVQLTGKGKVDEEMGEKD</sequence>
<dbReference type="PROSITE" id="PS50850">
    <property type="entry name" value="MFS"/>
    <property type="match status" value="1"/>
</dbReference>
<feature type="transmembrane region" description="Helical" evidence="6">
    <location>
        <begin position="328"/>
        <end position="353"/>
    </location>
</feature>
<gene>
    <name evidence="8" type="ORF">BCR34DRAFT_648231</name>
</gene>
<feature type="transmembrane region" description="Helical" evidence="6">
    <location>
        <begin position="95"/>
        <end position="115"/>
    </location>
</feature>
<keyword evidence="2" id="KW-0813">Transport</keyword>
<feature type="transmembrane region" description="Helical" evidence="6">
    <location>
        <begin position="178"/>
        <end position="200"/>
    </location>
</feature>
<feature type="transmembrane region" description="Helical" evidence="6">
    <location>
        <begin position="212"/>
        <end position="232"/>
    </location>
</feature>
<dbReference type="InterPro" id="IPR010573">
    <property type="entry name" value="MFS_Str1/Tri12-like"/>
</dbReference>
<proteinExistence type="predicted"/>
<dbReference type="InterPro" id="IPR020846">
    <property type="entry name" value="MFS_dom"/>
</dbReference>
<dbReference type="EMBL" id="MCFA01000004">
    <property type="protein sequence ID" value="ORY18932.1"/>
    <property type="molecule type" value="Genomic_DNA"/>
</dbReference>
<dbReference type="PROSITE" id="PS00216">
    <property type="entry name" value="SUGAR_TRANSPORT_1"/>
    <property type="match status" value="1"/>
</dbReference>
<feature type="transmembrane region" description="Helical" evidence="6">
    <location>
        <begin position="60"/>
        <end position="83"/>
    </location>
</feature>
<evidence type="ECO:0000256" key="6">
    <source>
        <dbReference type="SAM" id="Phobius"/>
    </source>
</evidence>
<keyword evidence="3 6" id="KW-0812">Transmembrane</keyword>
<feature type="transmembrane region" description="Helical" evidence="6">
    <location>
        <begin position="389"/>
        <end position="406"/>
    </location>
</feature>
<comment type="caution">
    <text evidence="8">The sequence shown here is derived from an EMBL/GenBank/DDBJ whole genome shotgun (WGS) entry which is preliminary data.</text>
</comment>
<keyword evidence="5 6" id="KW-0472">Membrane</keyword>
<keyword evidence="9" id="KW-1185">Reference proteome</keyword>